<evidence type="ECO:0008006" key="4">
    <source>
        <dbReference type="Google" id="ProtNLM"/>
    </source>
</evidence>
<dbReference type="SMART" id="SM01130">
    <property type="entry name" value="DHDPS"/>
    <property type="match status" value="1"/>
</dbReference>
<accession>A0A517ZD95</accession>
<dbReference type="AlphaFoldDB" id="A0A517ZD95"/>
<proteinExistence type="predicted"/>
<dbReference type="KEGG" id="mri:Mal4_47950"/>
<name>A0A517ZD95_9PLAN</name>
<dbReference type="EMBL" id="CP036275">
    <property type="protein sequence ID" value="QDU40438.1"/>
    <property type="molecule type" value="Genomic_DNA"/>
</dbReference>
<dbReference type="CDD" id="cd00408">
    <property type="entry name" value="DHDPS-like"/>
    <property type="match status" value="1"/>
</dbReference>
<keyword evidence="1" id="KW-0456">Lyase</keyword>
<dbReference type="InterPro" id="IPR013785">
    <property type="entry name" value="Aldolase_TIM"/>
</dbReference>
<keyword evidence="3" id="KW-1185">Reference proteome</keyword>
<evidence type="ECO:0000313" key="2">
    <source>
        <dbReference type="EMBL" id="QDU40438.1"/>
    </source>
</evidence>
<sequence length="320" mass="35579">MADFDIDPVSLIRPRRKITGISAILLPFEAPGVIDWRSFEVHVARTAEAGLTPAVNMDTGYVNLLDESTRRDVLQKTRSVLGDGPFVAGAFVGDQPGAAFDLDAYRTAIETINSAGGTPVIFQSYGLTGQSDEGIAASYAQIANCCEQFIGFELSEVFAPFGRIYPLGVYEELMKIPQCIGAKHSSLQRELEWQRLMMRDRVRPDFKVFTGNDLAIDMVTYGSDYLLGLSTFAPDLFARRDAYWEAGDPAFYQLNDVLQYLGFLTFRAPVPAYKHSAAMFLEQRGWLKTDLTHPDSPTRPASDRAILKEIGRLLDLDLKD</sequence>
<dbReference type="OrthoDB" id="241941at2"/>
<dbReference type="RefSeq" id="WP_145371728.1">
    <property type="nucleotide sequence ID" value="NZ_CP036275.1"/>
</dbReference>
<reference evidence="2 3" key="1">
    <citation type="submission" date="2019-02" db="EMBL/GenBank/DDBJ databases">
        <title>Deep-cultivation of Planctomycetes and their phenomic and genomic characterization uncovers novel biology.</title>
        <authorList>
            <person name="Wiegand S."/>
            <person name="Jogler M."/>
            <person name="Boedeker C."/>
            <person name="Pinto D."/>
            <person name="Vollmers J."/>
            <person name="Rivas-Marin E."/>
            <person name="Kohn T."/>
            <person name="Peeters S.H."/>
            <person name="Heuer A."/>
            <person name="Rast P."/>
            <person name="Oberbeckmann S."/>
            <person name="Bunk B."/>
            <person name="Jeske O."/>
            <person name="Meyerdierks A."/>
            <person name="Storesund J.E."/>
            <person name="Kallscheuer N."/>
            <person name="Luecker S."/>
            <person name="Lage O.M."/>
            <person name="Pohl T."/>
            <person name="Merkel B.J."/>
            <person name="Hornburger P."/>
            <person name="Mueller R.-W."/>
            <person name="Bruemmer F."/>
            <person name="Labrenz M."/>
            <person name="Spormann A.M."/>
            <person name="Op den Camp H."/>
            <person name="Overmann J."/>
            <person name="Amann R."/>
            <person name="Jetten M.S.M."/>
            <person name="Mascher T."/>
            <person name="Medema M.H."/>
            <person name="Devos D.P."/>
            <person name="Kaster A.-K."/>
            <person name="Ovreas L."/>
            <person name="Rohde M."/>
            <person name="Galperin M.Y."/>
            <person name="Jogler C."/>
        </authorList>
    </citation>
    <scope>NUCLEOTIDE SEQUENCE [LARGE SCALE GENOMIC DNA]</scope>
    <source>
        <strain evidence="2 3">Mal4</strain>
    </source>
</reference>
<dbReference type="Proteomes" id="UP000320496">
    <property type="component" value="Chromosome"/>
</dbReference>
<dbReference type="Gene3D" id="3.20.20.70">
    <property type="entry name" value="Aldolase class I"/>
    <property type="match status" value="1"/>
</dbReference>
<organism evidence="2 3">
    <name type="scientific">Maioricimonas rarisocia</name>
    <dbReference type="NCBI Taxonomy" id="2528026"/>
    <lineage>
        <taxon>Bacteria</taxon>
        <taxon>Pseudomonadati</taxon>
        <taxon>Planctomycetota</taxon>
        <taxon>Planctomycetia</taxon>
        <taxon>Planctomycetales</taxon>
        <taxon>Planctomycetaceae</taxon>
        <taxon>Maioricimonas</taxon>
    </lineage>
</organism>
<evidence type="ECO:0000313" key="3">
    <source>
        <dbReference type="Proteomes" id="UP000320496"/>
    </source>
</evidence>
<protein>
    <recommendedName>
        <fullName evidence="4">4-hydroxy-tetrahydrodipicolinate synthase</fullName>
    </recommendedName>
</protein>
<dbReference type="InterPro" id="IPR002220">
    <property type="entry name" value="DapA-like"/>
</dbReference>
<evidence type="ECO:0000256" key="1">
    <source>
        <dbReference type="ARBA" id="ARBA00023239"/>
    </source>
</evidence>
<dbReference type="GO" id="GO:0016829">
    <property type="term" value="F:lyase activity"/>
    <property type="evidence" value="ECO:0007669"/>
    <property type="project" value="UniProtKB-KW"/>
</dbReference>
<gene>
    <name evidence="2" type="ORF">Mal4_47950</name>
</gene>
<dbReference type="SUPFAM" id="SSF51569">
    <property type="entry name" value="Aldolase"/>
    <property type="match status" value="1"/>
</dbReference>